<name>A0A8S3DAN1_9BILA</name>
<sequence length="50" mass="5681">MLVEQSNQRNAKSLFQVKTPEFVNKPTTQEVKQSETAVFEAKVDGYPIPK</sequence>
<dbReference type="Proteomes" id="UP000676336">
    <property type="component" value="Unassembled WGS sequence"/>
</dbReference>
<dbReference type="AlphaFoldDB" id="A0A8S3DAN1"/>
<comment type="caution">
    <text evidence="1">The sequence shown here is derived from an EMBL/GenBank/DDBJ whole genome shotgun (WGS) entry which is preliminary data.</text>
</comment>
<dbReference type="InterPro" id="IPR013783">
    <property type="entry name" value="Ig-like_fold"/>
</dbReference>
<evidence type="ECO:0000313" key="1">
    <source>
        <dbReference type="EMBL" id="CAF4997662.1"/>
    </source>
</evidence>
<reference evidence="1" key="1">
    <citation type="submission" date="2021-02" db="EMBL/GenBank/DDBJ databases">
        <authorList>
            <person name="Nowell W R."/>
        </authorList>
    </citation>
    <scope>NUCLEOTIDE SEQUENCE</scope>
</reference>
<accession>A0A8S3DAN1</accession>
<proteinExistence type="predicted"/>
<dbReference type="EMBL" id="CAJOBI010203202">
    <property type="protein sequence ID" value="CAF4997662.1"/>
    <property type="molecule type" value="Genomic_DNA"/>
</dbReference>
<gene>
    <name evidence="1" type="ORF">SMN809_LOCUS56617</name>
</gene>
<protein>
    <submittedName>
        <fullName evidence="1">Uncharacterized protein</fullName>
    </submittedName>
</protein>
<evidence type="ECO:0000313" key="2">
    <source>
        <dbReference type="Proteomes" id="UP000676336"/>
    </source>
</evidence>
<feature type="non-terminal residue" evidence="1">
    <location>
        <position position="1"/>
    </location>
</feature>
<dbReference type="Gene3D" id="2.60.40.10">
    <property type="entry name" value="Immunoglobulins"/>
    <property type="match status" value="1"/>
</dbReference>
<organism evidence="1 2">
    <name type="scientific">Rotaria magnacalcarata</name>
    <dbReference type="NCBI Taxonomy" id="392030"/>
    <lineage>
        <taxon>Eukaryota</taxon>
        <taxon>Metazoa</taxon>
        <taxon>Spiralia</taxon>
        <taxon>Gnathifera</taxon>
        <taxon>Rotifera</taxon>
        <taxon>Eurotatoria</taxon>
        <taxon>Bdelloidea</taxon>
        <taxon>Philodinida</taxon>
        <taxon>Philodinidae</taxon>
        <taxon>Rotaria</taxon>
    </lineage>
</organism>